<organism evidence="3 4">
    <name type="scientific">Megaselia scalaris</name>
    <name type="common">Humpbacked fly</name>
    <name type="synonym">Phora scalaris</name>
    <dbReference type="NCBI Taxonomy" id="36166"/>
    <lineage>
        <taxon>Eukaryota</taxon>
        <taxon>Metazoa</taxon>
        <taxon>Ecdysozoa</taxon>
        <taxon>Arthropoda</taxon>
        <taxon>Hexapoda</taxon>
        <taxon>Insecta</taxon>
        <taxon>Pterygota</taxon>
        <taxon>Neoptera</taxon>
        <taxon>Endopterygota</taxon>
        <taxon>Diptera</taxon>
        <taxon>Brachycera</taxon>
        <taxon>Muscomorpha</taxon>
        <taxon>Platypezoidea</taxon>
        <taxon>Phoridae</taxon>
        <taxon>Megaseliini</taxon>
        <taxon>Megaselia</taxon>
    </lineage>
</organism>
<protein>
    <recommendedName>
        <fullName evidence="2">Glycosyl hydrolase family 13 catalytic domain-containing protein</fullName>
    </recommendedName>
</protein>
<dbReference type="InterPro" id="IPR017853">
    <property type="entry name" value="GH"/>
</dbReference>
<proteinExistence type="predicted"/>
<accession>T1H3Z5</accession>
<evidence type="ECO:0000313" key="3">
    <source>
        <dbReference type="EnsemblMetazoa" id="MESCA010992-PA"/>
    </source>
</evidence>
<keyword evidence="1" id="KW-0732">Signal</keyword>
<dbReference type="EnsemblMetazoa" id="MESCA010992-RA">
    <property type="protein sequence ID" value="MESCA010992-PA"/>
    <property type="gene ID" value="MESCA010992"/>
</dbReference>
<evidence type="ECO:0000256" key="1">
    <source>
        <dbReference type="ARBA" id="ARBA00022729"/>
    </source>
</evidence>
<dbReference type="PANTHER" id="PTHR10357:SF234">
    <property type="entry name" value="MALTASE A2-RELATED"/>
    <property type="match status" value="1"/>
</dbReference>
<dbReference type="PANTHER" id="PTHR10357">
    <property type="entry name" value="ALPHA-AMYLASE FAMILY MEMBER"/>
    <property type="match status" value="1"/>
</dbReference>
<dbReference type="OMA" id="VIYEWRE"/>
<dbReference type="Gene3D" id="3.20.20.80">
    <property type="entry name" value="Glycosidases"/>
    <property type="match status" value="1"/>
</dbReference>
<feature type="domain" description="Glycosyl hydrolase family 13 catalytic" evidence="2">
    <location>
        <begin position="1"/>
        <end position="150"/>
    </location>
</feature>
<reference evidence="3" key="2">
    <citation type="submission" date="2015-06" db="UniProtKB">
        <authorList>
            <consortium name="EnsemblMetazoa"/>
        </authorList>
    </citation>
    <scope>IDENTIFICATION</scope>
</reference>
<keyword evidence="4" id="KW-1185">Reference proteome</keyword>
<dbReference type="AlphaFoldDB" id="T1H3Z5"/>
<reference evidence="4" key="1">
    <citation type="submission" date="2013-02" db="EMBL/GenBank/DDBJ databases">
        <authorList>
            <person name="Hughes D."/>
        </authorList>
    </citation>
    <scope>NUCLEOTIDE SEQUENCE</scope>
    <source>
        <strain>Durham</strain>
        <strain evidence="4">NC isolate 2 -- Noor lab</strain>
    </source>
</reference>
<dbReference type="SUPFAM" id="SSF51445">
    <property type="entry name" value="(Trans)glycosidases"/>
    <property type="match status" value="1"/>
</dbReference>
<evidence type="ECO:0000259" key="2">
    <source>
        <dbReference type="Pfam" id="PF00128"/>
    </source>
</evidence>
<dbReference type="GO" id="GO:0005975">
    <property type="term" value="P:carbohydrate metabolic process"/>
    <property type="evidence" value="ECO:0007669"/>
    <property type="project" value="InterPro"/>
</dbReference>
<evidence type="ECO:0000313" key="4">
    <source>
        <dbReference type="Proteomes" id="UP000015102"/>
    </source>
</evidence>
<dbReference type="InterPro" id="IPR006047">
    <property type="entry name" value="GH13_cat_dom"/>
</dbReference>
<dbReference type="Proteomes" id="UP000015102">
    <property type="component" value="Unassembled WGS sequence"/>
</dbReference>
<dbReference type="HOGENOM" id="CLU_1559145_0_0_1"/>
<sequence length="172" mass="20402">FLAKQPDFNFRNQKVRDNFKTILKFWLDKGVYGFRVDAVPHIFEKLNEDGSWPDEPRNDWNNDPESYDYLDHIYTKDQPQTIDVIYEWREFMDSYTKENGGESRVILAEAYSPIETLNQYAGNATHKGAQIPFNFNLMGLNGYSNAREIDDRVSEWMNVIWKEHKVANWVNH</sequence>
<dbReference type="EMBL" id="CAQQ02376330">
    <property type="status" value="NOT_ANNOTATED_CDS"/>
    <property type="molecule type" value="Genomic_DNA"/>
</dbReference>
<dbReference type="STRING" id="36166.T1H3Z5"/>
<dbReference type="Pfam" id="PF00128">
    <property type="entry name" value="Alpha-amylase"/>
    <property type="match status" value="1"/>
</dbReference>
<name>T1H3Z5_MEGSC</name>